<dbReference type="EMBL" id="JBHTIS010001813">
    <property type="protein sequence ID" value="MFD1048821.1"/>
    <property type="molecule type" value="Genomic_DNA"/>
</dbReference>
<protein>
    <recommendedName>
        <fullName evidence="3">DUF2786 domain-containing protein</fullName>
    </recommendedName>
</protein>
<reference evidence="2" key="1">
    <citation type="journal article" date="2019" name="Int. J. Syst. Evol. Microbiol.">
        <title>The Global Catalogue of Microorganisms (GCM) 10K type strain sequencing project: providing services to taxonomists for standard genome sequencing and annotation.</title>
        <authorList>
            <consortium name="The Broad Institute Genomics Platform"/>
            <consortium name="The Broad Institute Genome Sequencing Center for Infectious Disease"/>
            <person name="Wu L."/>
            <person name="Ma J."/>
        </authorList>
    </citation>
    <scope>NUCLEOTIDE SEQUENCE [LARGE SCALE GENOMIC DNA]</scope>
    <source>
        <strain evidence="2">JCM 31486</strain>
    </source>
</reference>
<gene>
    <name evidence="1" type="ORF">ACFQ1S_26450</name>
</gene>
<accession>A0ABW3MEV6</accession>
<proteinExistence type="predicted"/>
<dbReference type="Proteomes" id="UP001597045">
    <property type="component" value="Unassembled WGS sequence"/>
</dbReference>
<evidence type="ECO:0000313" key="1">
    <source>
        <dbReference type="EMBL" id="MFD1048821.1"/>
    </source>
</evidence>
<comment type="caution">
    <text evidence="1">The sequence shown here is derived from an EMBL/GenBank/DDBJ whole genome shotgun (WGS) entry which is preliminary data.</text>
</comment>
<sequence>MTHPEEIVPVPVNERVRRQIEVLLALIERPGSEGEEDAARRALKRIYDKYEMHDGSAPRTDTDDTDRFLYNPRAWKGSKYNQARHLSLTEIAKLMRADIKLARKVGNKTKNPSGDAVALRDPIADAPAGIKYSVRTEYYSGGGSIDITIKNIPQEWGWTEDTDEWGNKVLTATSALADLYEAVDEIHRAYNYDNSDIQTDYFDRNYYGHVSTEPNIRIPRRW</sequence>
<evidence type="ECO:0000313" key="2">
    <source>
        <dbReference type="Proteomes" id="UP001597045"/>
    </source>
</evidence>
<organism evidence="1 2">
    <name type="scientific">Kibdelosporangium lantanae</name>
    <dbReference type="NCBI Taxonomy" id="1497396"/>
    <lineage>
        <taxon>Bacteria</taxon>
        <taxon>Bacillati</taxon>
        <taxon>Actinomycetota</taxon>
        <taxon>Actinomycetes</taxon>
        <taxon>Pseudonocardiales</taxon>
        <taxon>Pseudonocardiaceae</taxon>
        <taxon>Kibdelosporangium</taxon>
    </lineage>
</organism>
<evidence type="ECO:0008006" key="3">
    <source>
        <dbReference type="Google" id="ProtNLM"/>
    </source>
</evidence>
<name>A0ABW3MEV6_9PSEU</name>
<keyword evidence="2" id="KW-1185">Reference proteome</keyword>